<keyword evidence="3" id="KW-1185">Reference proteome</keyword>
<dbReference type="AlphaFoldDB" id="A0A2J5HP56"/>
<feature type="region of interest" description="Disordered" evidence="1">
    <location>
        <begin position="1"/>
        <end position="56"/>
    </location>
</feature>
<organism evidence="2 3">
    <name type="scientific">Aspergillus taichungensis</name>
    <dbReference type="NCBI Taxonomy" id="482145"/>
    <lineage>
        <taxon>Eukaryota</taxon>
        <taxon>Fungi</taxon>
        <taxon>Dikarya</taxon>
        <taxon>Ascomycota</taxon>
        <taxon>Pezizomycotina</taxon>
        <taxon>Eurotiomycetes</taxon>
        <taxon>Eurotiomycetidae</taxon>
        <taxon>Eurotiales</taxon>
        <taxon>Aspergillaceae</taxon>
        <taxon>Aspergillus</taxon>
        <taxon>Aspergillus subgen. Circumdati</taxon>
    </lineage>
</organism>
<reference evidence="3" key="1">
    <citation type="submission" date="2017-12" db="EMBL/GenBank/DDBJ databases">
        <authorList>
            <consortium name="DOE Joint Genome Institute"/>
            <person name="Mondo S.J."/>
            <person name="Kjaerbolling I."/>
            <person name="Vesth T.C."/>
            <person name="Frisvad J.C."/>
            <person name="Nybo J.L."/>
            <person name="Theobald S."/>
            <person name="Kuo A."/>
            <person name="Bowyer P."/>
            <person name="Matsuda Y."/>
            <person name="Lyhne E.K."/>
            <person name="Kogle M.E."/>
            <person name="Clum A."/>
            <person name="Lipzen A."/>
            <person name="Salamov A."/>
            <person name="Ngan C.Y."/>
            <person name="Daum C."/>
            <person name="Chiniquy J."/>
            <person name="Barry K."/>
            <person name="LaButti K."/>
            <person name="Haridas S."/>
            <person name="Simmons B.A."/>
            <person name="Magnuson J.K."/>
            <person name="Mortensen U.H."/>
            <person name="Larsen T.O."/>
            <person name="Grigoriev I.V."/>
            <person name="Baker S.E."/>
            <person name="Andersen M.R."/>
            <person name="Nordberg H.P."/>
            <person name="Cantor M.N."/>
            <person name="Hua S.X."/>
        </authorList>
    </citation>
    <scope>NUCLEOTIDE SEQUENCE [LARGE SCALE GENOMIC DNA]</scope>
    <source>
        <strain evidence="3">IBT 19404</strain>
    </source>
</reference>
<proteinExistence type="predicted"/>
<sequence>MQQQMTRCGCPDPENRTKNGNPLVDSDRTNYNQVDAPPGDSTIPFQSALADSHTAL</sequence>
<name>A0A2J5HP56_9EURO</name>
<dbReference type="Proteomes" id="UP000235023">
    <property type="component" value="Unassembled WGS sequence"/>
</dbReference>
<evidence type="ECO:0000256" key="1">
    <source>
        <dbReference type="SAM" id="MobiDB-lite"/>
    </source>
</evidence>
<evidence type="ECO:0000313" key="3">
    <source>
        <dbReference type="Proteomes" id="UP000235023"/>
    </source>
</evidence>
<dbReference type="EMBL" id="KZ559567">
    <property type="protein sequence ID" value="PLN79026.1"/>
    <property type="molecule type" value="Genomic_DNA"/>
</dbReference>
<protein>
    <submittedName>
        <fullName evidence="2">Uncharacterized protein</fullName>
    </submittedName>
</protein>
<evidence type="ECO:0000313" key="2">
    <source>
        <dbReference type="EMBL" id="PLN79026.1"/>
    </source>
</evidence>
<gene>
    <name evidence="2" type="ORF">BDW42DRAFT_173867</name>
</gene>
<accession>A0A2J5HP56</accession>